<feature type="signal peptide" evidence="2">
    <location>
        <begin position="1"/>
        <end position="38"/>
    </location>
</feature>
<dbReference type="Proteomes" id="UP000007305">
    <property type="component" value="Chromosome 3"/>
</dbReference>
<dbReference type="AlphaFoldDB" id="A0A1D6NQQ3"/>
<dbReference type="EnsemblPlants" id="Zm00001eb163920_T001">
    <property type="protein sequence ID" value="Zm00001eb163920_P001"/>
    <property type="gene ID" value="Zm00001eb163920"/>
</dbReference>
<evidence type="ECO:0000313" key="4">
    <source>
        <dbReference type="EnsemblPlants" id="Zm00001eb163920_P001"/>
    </source>
</evidence>
<dbReference type="EMBL" id="CM007649">
    <property type="protein sequence ID" value="ONM42258.1"/>
    <property type="molecule type" value="Genomic_DNA"/>
</dbReference>
<dbReference type="KEGG" id="zma:103651678"/>
<reference evidence="4" key="3">
    <citation type="submission" date="2021-05" db="UniProtKB">
        <authorList>
            <consortium name="EnsemblPlants"/>
        </authorList>
    </citation>
    <scope>IDENTIFICATION</scope>
    <source>
        <strain evidence="4">cv. B73</strain>
    </source>
</reference>
<name>A0A1D6NQQ3_MAIZE</name>
<dbReference type="GeneID" id="103651678"/>
<dbReference type="RefSeq" id="XP_008675609.1">
    <property type="nucleotide sequence ID" value="XM_008677387.4"/>
</dbReference>
<reference evidence="4" key="2">
    <citation type="submission" date="2019-07" db="EMBL/GenBank/DDBJ databases">
        <authorList>
            <person name="Seetharam A."/>
            <person name="Woodhouse M."/>
            <person name="Cannon E."/>
        </authorList>
    </citation>
    <scope>NUCLEOTIDE SEQUENCE [LARGE SCALE GENOMIC DNA]</scope>
    <source>
        <strain evidence="4">cv. B73</strain>
    </source>
</reference>
<evidence type="ECO:0000313" key="5">
    <source>
        <dbReference type="Proteomes" id="UP000007305"/>
    </source>
</evidence>
<dbReference type="OMA" id="AGSYQWV"/>
<gene>
    <name evidence="4" type="primary">LOC103651678</name>
    <name evidence="3" type="ORF">ZEAMMB73_Zm00001d044688</name>
</gene>
<sequence length="117" mass="12787">MGSTGRQQQTRLRPPRFSSLFLLLLVLLAAVFTQPSSCRPVLLVDKTDATDVILLPVPADAETTATVVFAAPSATVPREDDDEGRRHHRLAGGRHQWLLNKKPRGKAPPSAPSKRTN</sequence>
<protein>
    <submittedName>
        <fullName evidence="3 4">Uncharacterized protein</fullName>
    </submittedName>
</protein>
<dbReference type="Gramene" id="Zm00001eb163920_T001">
    <property type="protein sequence ID" value="Zm00001eb163920_P001"/>
    <property type="gene ID" value="Zm00001eb163920"/>
</dbReference>
<dbReference type="OrthoDB" id="695429at2759"/>
<evidence type="ECO:0000256" key="2">
    <source>
        <dbReference type="SAM" id="SignalP"/>
    </source>
</evidence>
<keyword evidence="5" id="KW-1185">Reference proteome</keyword>
<organism evidence="3">
    <name type="scientific">Zea mays</name>
    <name type="common">Maize</name>
    <dbReference type="NCBI Taxonomy" id="4577"/>
    <lineage>
        <taxon>Eukaryota</taxon>
        <taxon>Viridiplantae</taxon>
        <taxon>Streptophyta</taxon>
        <taxon>Embryophyta</taxon>
        <taxon>Tracheophyta</taxon>
        <taxon>Spermatophyta</taxon>
        <taxon>Magnoliopsida</taxon>
        <taxon>Liliopsida</taxon>
        <taxon>Poales</taxon>
        <taxon>Poaceae</taxon>
        <taxon>PACMAD clade</taxon>
        <taxon>Panicoideae</taxon>
        <taxon>Andropogonodae</taxon>
        <taxon>Andropogoneae</taxon>
        <taxon>Tripsacinae</taxon>
        <taxon>Zea</taxon>
    </lineage>
</organism>
<accession>A0A1D6NQQ3</accession>
<proteinExistence type="predicted"/>
<evidence type="ECO:0000313" key="3">
    <source>
        <dbReference type="EMBL" id="ONM42258.1"/>
    </source>
</evidence>
<keyword evidence="2" id="KW-0732">Signal</keyword>
<reference evidence="3 5" key="1">
    <citation type="submission" date="2015-12" db="EMBL/GenBank/DDBJ databases">
        <title>Update maize B73 reference genome by single molecule sequencing technologies.</title>
        <authorList>
            <consortium name="Maize Genome Sequencing Project"/>
            <person name="Ware D."/>
        </authorList>
    </citation>
    <scope>NUCLEOTIDE SEQUENCE [LARGE SCALE GENOMIC DNA]</scope>
    <source>
        <strain evidence="5">cv. B73</strain>
        <tissue evidence="3">Seedling</tissue>
    </source>
</reference>
<feature type="region of interest" description="Disordered" evidence="1">
    <location>
        <begin position="75"/>
        <end position="117"/>
    </location>
</feature>
<evidence type="ECO:0000256" key="1">
    <source>
        <dbReference type="SAM" id="MobiDB-lite"/>
    </source>
</evidence>
<feature type="chain" id="PRO_5010807484" evidence="2">
    <location>
        <begin position="39"/>
        <end position="117"/>
    </location>
</feature>